<name>A0A8K0GK39_IGNLU</name>
<dbReference type="Pfam" id="PF00078">
    <property type="entry name" value="RVT_1"/>
    <property type="match status" value="1"/>
</dbReference>
<evidence type="ECO:0000313" key="3">
    <source>
        <dbReference type="Proteomes" id="UP000801492"/>
    </source>
</evidence>
<evidence type="ECO:0000313" key="2">
    <source>
        <dbReference type="EMBL" id="KAF2900748.1"/>
    </source>
</evidence>
<keyword evidence="3" id="KW-1185">Reference proteome</keyword>
<protein>
    <recommendedName>
        <fullName evidence="1">Reverse transcriptase domain-containing protein</fullName>
    </recommendedName>
</protein>
<dbReference type="SUPFAM" id="SSF56672">
    <property type="entry name" value="DNA/RNA polymerases"/>
    <property type="match status" value="1"/>
</dbReference>
<dbReference type="AlphaFoldDB" id="A0A8K0GK39"/>
<accession>A0A8K0GK39</accession>
<dbReference type="EMBL" id="VTPC01002011">
    <property type="protein sequence ID" value="KAF2900748.1"/>
    <property type="molecule type" value="Genomic_DNA"/>
</dbReference>
<feature type="domain" description="Reverse transcriptase" evidence="1">
    <location>
        <begin position="1"/>
        <end position="66"/>
    </location>
</feature>
<sequence>MNQHNFGDIEGVVIYFDDLLFAVVDREQHDLILGRVVKSAREINVKLNESKIQFTASEVKYPGHKFNKFGTQQDANKTTLDKNVFIRVFKKLCETGTLPSANITSERTTTQGLEEVENILVLVEDDRITSSRRIATQFLKRE</sequence>
<dbReference type="OrthoDB" id="8038132at2759"/>
<dbReference type="PROSITE" id="PS50878">
    <property type="entry name" value="RT_POL"/>
    <property type="match status" value="1"/>
</dbReference>
<dbReference type="Proteomes" id="UP000801492">
    <property type="component" value="Unassembled WGS sequence"/>
</dbReference>
<evidence type="ECO:0000259" key="1">
    <source>
        <dbReference type="PROSITE" id="PS50878"/>
    </source>
</evidence>
<comment type="caution">
    <text evidence="2">The sequence shown here is derived from an EMBL/GenBank/DDBJ whole genome shotgun (WGS) entry which is preliminary data.</text>
</comment>
<dbReference type="InterPro" id="IPR043128">
    <property type="entry name" value="Rev_trsase/Diguanyl_cyclase"/>
</dbReference>
<dbReference type="GO" id="GO:0071897">
    <property type="term" value="P:DNA biosynthetic process"/>
    <property type="evidence" value="ECO:0007669"/>
    <property type="project" value="UniProtKB-ARBA"/>
</dbReference>
<reference evidence="2" key="1">
    <citation type="submission" date="2019-08" db="EMBL/GenBank/DDBJ databases">
        <title>The genome of the North American firefly Photinus pyralis.</title>
        <authorList>
            <consortium name="Photinus pyralis genome working group"/>
            <person name="Fallon T.R."/>
            <person name="Sander Lower S.E."/>
            <person name="Weng J.-K."/>
        </authorList>
    </citation>
    <scope>NUCLEOTIDE SEQUENCE</scope>
    <source>
        <strain evidence="2">TRF0915ILg1</strain>
        <tissue evidence="2">Whole body</tissue>
    </source>
</reference>
<dbReference type="InterPro" id="IPR043502">
    <property type="entry name" value="DNA/RNA_pol_sf"/>
</dbReference>
<organism evidence="2 3">
    <name type="scientific">Ignelater luminosus</name>
    <name type="common">Cucubano</name>
    <name type="synonym">Pyrophorus luminosus</name>
    <dbReference type="NCBI Taxonomy" id="2038154"/>
    <lineage>
        <taxon>Eukaryota</taxon>
        <taxon>Metazoa</taxon>
        <taxon>Ecdysozoa</taxon>
        <taxon>Arthropoda</taxon>
        <taxon>Hexapoda</taxon>
        <taxon>Insecta</taxon>
        <taxon>Pterygota</taxon>
        <taxon>Neoptera</taxon>
        <taxon>Endopterygota</taxon>
        <taxon>Coleoptera</taxon>
        <taxon>Polyphaga</taxon>
        <taxon>Elateriformia</taxon>
        <taxon>Elateroidea</taxon>
        <taxon>Elateridae</taxon>
        <taxon>Agrypninae</taxon>
        <taxon>Pyrophorini</taxon>
        <taxon>Ignelater</taxon>
    </lineage>
</organism>
<proteinExistence type="predicted"/>
<gene>
    <name evidence="2" type="ORF">ILUMI_05438</name>
</gene>
<dbReference type="InterPro" id="IPR000477">
    <property type="entry name" value="RT_dom"/>
</dbReference>
<dbReference type="Gene3D" id="3.30.70.270">
    <property type="match status" value="1"/>
</dbReference>